<protein>
    <recommendedName>
        <fullName evidence="4">LamG domain-containing protein</fullName>
    </recommendedName>
</protein>
<evidence type="ECO:0008006" key="4">
    <source>
        <dbReference type="Google" id="ProtNLM"/>
    </source>
</evidence>
<dbReference type="RefSeq" id="WP_166583811.1">
    <property type="nucleotide sequence ID" value="NZ_WWEO01000016.1"/>
</dbReference>
<comment type="caution">
    <text evidence="1">The sequence shown here is derived from an EMBL/GenBank/DDBJ whole genome shotgun (WGS) entry which is preliminary data.</text>
</comment>
<evidence type="ECO:0000313" key="2">
    <source>
        <dbReference type="EMBL" id="NCD67748.1"/>
    </source>
</evidence>
<reference evidence="1" key="1">
    <citation type="submission" date="2020-01" db="EMBL/GenBank/DDBJ databases">
        <authorList>
            <person name="Seo Y.L."/>
        </authorList>
    </citation>
    <scope>NUCLEOTIDE SEQUENCE</scope>
    <source>
        <strain evidence="1">R11</strain>
    </source>
</reference>
<evidence type="ECO:0000313" key="3">
    <source>
        <dbReference type="Proteomes" id="UP000638732"/>
    </source>
</evidence>
<dbReference type="Gene3D" id="2.60.120.200">
    <property type="match status" value="1"/>
</dbReference>
<proteinExistence type="predicted"/>
<name>A0A966DS06_9SPHI</name>
<dbReference type="SUPFAM" id="SSF49899">
    <property type="entry name" value="Concanavalin A-like lectins/glucanases"/>
    <property type="match status" value="1"/>
</dbReference>
<accession>A0A966DS06</accession>
<dbReference type="GO" id="GO:0005975">
    <property type="term" value="P:carbohydrate metabolic process"/>
    <property type="evidence" value="ECO:0007669"/>
    <property type="project" value="UniProtKB-ARBA"/>
</dbReference>
<evidence type="ECO:0000313" key="1">
    <source>
        <dbReference type="EMBL" id="NCD67747.1"/>
    </source>
</evidence>
<keyword evidence="3" id="KW-1185">Reference proteome</keyword>
<feature type="non-terminal residue" evidence="1">
    <location>
        <position position="1"/>
    </location>
</feature>
<feature type="non-terminal residue" evidence="1">
    <location>
        <position position="126"/>
    </location>
</feature>
<sequence>GTAGKAYAFDNGAYVEVPYAAALRPTSFTLTAWIKPHVASNGNYIYSINRWNGYKFQLQGSNLPFLTINNDNGIHDQDDGGAAVQLDKWSQVVVSYTNGAMKFYINGVMVKNANVTGTPVTLTSPP</sequence>
<dbReference type="InterPro" id="IPR013320">
    <property type="entry name" value="ConA-like_dom_sf"/>
</dbReference>
<dbReference type="GO" id="GO:0004553">
    <property type="term" value="F:hydrolase activity, hydrolyzing O-glycosyl compounds"/>
    <property type="evidence" value="ECO:0007669"/>
    <property type="project" value="UniProtKB-ARBA"/>
</dbReference>
<dbReference type="Pfam" id="PF13385">
    <property type="entry name" value="Laminin_G_3"/>
    <property type="match status" value="1"/>
</dbReference>
<dbReference type="AlphaFoldDB" id="A0A966DS06"/>
<reference evidence="1" key="2">
    <citation type="submission" date="2020-10" db="EMBL/GenBank/DDBJ databases">
        <title>Mucilaginibacter sp. nov., isolated from soil.</title>
        <authorList>
            <person name="Jeon C.O."/>
        </authorList>
    </citation>
    <scope>NUCLEOTIDE SEQUENCE</scope>
    <source>
        <strain evidence="1">R11</strain>
    </source>
</reference>
<organism evidence="1 3">
    <name type="scientific">Mucilaginibacter agri</name>
    <dbReference type="NCBI Taxonomy" id="2695265"/>
    <lineage>
        <taxon>Bacteria</taxon>
        <taxon>Pseudomonadati</taxon>
        <taxon>Bacteroidota</taxon>
        <taxon>Sphingobacteriia</taxon>
        <taxon>Sphingobacteriales</taxon>
        <taxon>Sphingobacteriaceae</taxon>
        <taxon>Mucilaginibacter</taxon>
    </lineage>
</organism>
<dbReference type="EMBL" id="WWEO01000017">
    <property type="protein sequence ID" value="NCD67748.1"/>
    <property type="molecule type" value="Genomic_DNA"/>
</dbReference>
<gene>
    <name evidence="1" type="ORF">GSY63_00050</name>
    <name evidence="2" type="ORF">GSY63_00055</name>
</gene>
<dbReference type="Proteomes" id="UP000638732">
    <property type="component" value="Unassembled WGS sequence"/>
</dbReference>
<dbReference type="EMBL" id="WWEO01000016">
    <property type="protein sequence ID" value="NCD67747.1"/>
    <property type="molecule type" value="Genomic_DNA"/>
</dbReference>